<name>A0ABT9YG45_9BACI</name>
<dbReference type="EC" id="3.1.3.48" evidence="5"/>
<dbReference type="PANTHER" id="PTHR39181:SF1">
    <property type="entry name" value="TYROSINE-PROTEIN PHOSPHATASE YWQE"/>
    <property type="match status" value="1"/>
</dbReference>
<dbReference type="Pfam" id="PF19567">
    <property type="entry name" value="CpsB_CapC"/>
    <property type="match status" value="1"/>
</dbReference>
<comment type="similarity">
    <text evidence="1 5">Belongs to the metallo-dependent hydrolases superfamily. CpsB/CapC family.</text>
</comment>
<evidence type="ECO:0000256" key="3">
    <source>
        <dbReference type="ARBA" id="ARBA00022912"/>
    </source>
</evidence>
<evidence type="ECO:0000313" key="6">
    <source>
        <dbReference type="EMBL" id="MDQ0206838.1"/>
    </source>
</evidence>
<comment type="caution">
    <text evidence="6">The sequence shown here is derived from an EMBL/GenBank/DDBJ whole genome shotgun (WGS) entry which is preliminary data.</text>
</comment>
<accession>A0ABT9YG45</accession>
<dbReference type="InterPro" id="IPR016667">
    <property type="entry name" value="Caps_polysacc_synth_CpsB/CapC"/>
</dbReference>
<evidence type="ECO:0000256" key="2">
    <source>
        <dbReference type="ARBA" id="ARBA00022801"/>
    </source>
</evidence>
<comment type="catalytic activity">
    <reaction evidence="4 5">
        <text>O-phospho-L-tyrosyl-[protein] + H2O = L-tyrosyl-[protein] + phosphate</text>
        <dbReference type="Rhea" id="RHEA:10684"/>
        <dbReference type="Rhea" id="RHEA-COMP:10136"/>
        <dbReference type="Rhea" id="RHEA-COMP:20101"/>
        <dbReference type="ChEBI" id="CHEBI:15377"/>
        <dbReference type="ChEBI" id="CHEBI:43474"/>
        <dbReference type="ChEBI" id="CHEBI:46858"/>
        <dbReference type="ChEBI" id="CHEBI:61978"/>
        <dbReference type="EC" id="3.1.3.48"/>
    </reaction>
</comment>
<dbReference type="GO" id="GO:0004725">
    <property type="term" value="F:protein tyrosine phosphatase activity"/>
    <property type="evidence" value="ECO:0007669"/>
    <property type="project" value="UniProtKB-EC"/>
</dbReference>
<evidence type="ECO:0000256" key="5">
    <source>
        <dbReference type="PIRNR" id="PIRNR016557"/>
    </source>
</evidence>
<gene>
    <name evidence="6" type="ORF">J2S05_001637</name>
</gene>
<keyword evidence="7" id="KW-1185">Reference proteome</keyword>
<dbReference type="PIRSF" id="PIRSF016557">
    <property type="entry name" value="Caps_synth_CpsB"/>
    <property type="match status" value="1"/>
</dbReference>
<dbReference type="PANTHER" id="PTHR39181">
    <property type="entry name" value="TYROSINE-PROTEIN PHOSPHATASE YWQE"/>
    <property type="match status" value="1"/>
</dbReference>
<organism evidence="6 7">
    <name type="scientific">Alkalicoccobacillus murimartini</name>
    <dbReference type="NCBI Taxonomy" id="171685"/>
    <lineage>
        <taxon>Bacteria</taxon>
        <taxon>Bacillati</taxon>
        <taxon>Bacillota</taxon>
        <taxon>Bacilli</taxon>
        <taxon>Bacillales</taxon>
        <taxon>Bacillaceae</taxon>
        <taxon>Alkalicoccobacillus</taxon>
    </lineage>
</organism>
<dbReference type="Gene3D" id="3.20.20.140">
    <property type="entry name" value="Metal-dependent hydrolases"/>
    <property type="match status" value="1"/>
</dbReference>
<reference evidence="6 7" key="1">
    <citation type="submission" date="2023-07" db="EMBL/GenBank/DDBJ databases">
        <title>Genomic Encyclopedia of Type Strains, Phase IV (KMG-IV): sequencing the most valuable type-strain genomes for metagenomic binning, comparative biology and taxonomic classification.</title>
        <authorList>
            <person name="Goeker M."/>
        </authorList>
    </citation>
    <scope>NUCLEOTIDE SEQUENCE [LARGE SCALE GENOMIC DNA]</scope>
    <source>
        <strain evidence="6 7">DSM 19154</strain>
    </source>
</reference>
<dbReference type="RefSeq" id="WP_306981660.1">
    <property type="nucleotide sequence ID" value="NZ_JAUSUA010000002.1"/>
</dbReference>
<proteinExistence type="inferred from homology"/>
<sequence length="254" mass="28907">MIDYLVNILPDFNEQSPSTTEAVKLLQKSEESGVRTLIAAPDYRLSQDTVLPTEIKDRVEELNAVAKEHSLTIQVVSGQRVHLDDDLAKAYERGDILTLNDSQYMLIALGGETLHPRISDILYNLQLVGVRPILAHPERHKEIIEQPEMLYKLVKAGALAQLNASSFTGRVSGYTRKFSEQLIENRLVHFLMSSSLNSKSRSSDFLKAFHTLERQNDGSNAQFFEQNADRLIKDYNIYVDPPIRVKKKRYMGLF</sequence>
<keyword evidence="3 5" id="KW-0904">Protein phosphatase</keyword>
<evidence type="ECO:0000256" key="1">
    <source>
        <dbReference type="ARBA" id="ARBA00005750"/>
    </source>
</evidence>
<evidence type="ECO:0000313" key="7">
    <source>
        <dbReference type="Proteomes" id="UP001225034"/>
    </source>
</evidence>
<keyword evidence="2 5" id="KW-0378">Hydrolase</keyword>
<evidence type="ECO:0000256" key="4">
    <source>
        <dbReference type="ARBA" id="ARBA00051722"/>
    </source>
</evidence>
<protein>
    <recommendedName>
        <fullName evidence="5">Tyrosine-protein phosphatase</fullName>
        <ecNumber evidence="5">3.1.3.48</ecNumber>
    </recommendedName>
</protein>
<dbReference type="Proteomes" id="UP001225034">
    <property type="component" value="Unassembled WGS sequence"/>
</dbReference>
<dbReference type="EMBL" id="JAUSUA010000002">
    <property type="protein sequence ID" value="MDQ0206838.1"/>
    <property type="molecule type" value="Genomic_DNA"/>
</dbReference>